<feature type="compositionally biased region" description="Low complexity" evidence="1">
    <location>
        <begin position="47"/>
        <end position="58"/>
    </location>
</feature>
<organism evidence="2 3">
    <name type="scientific">Exophiala aquamarina CBS 119918</name>
    <dbReference type="NCBI Taxonomy" id="1182545"/>
    <lineage>
        <taxon>Eukaryota</taxon>
        <taxon>Fungi</taxon>
        <taxon>Dikarya</taxon>
        <taxon>Ascomycota</taxon>
        <taxon>Pezizomycotina</taxon>
        <taxon>Eurotiomycetes</taxon>
        <taxon>Chaetothyriomycetidae</taxon>
        <taxon>Chaetothyriales</taxon>
        <taxon>Herpotrichiellaceae</taxon>
        <taxon>Exophiala</taxon>
    </lineage>
</organism>
<evidence type="ECO:0000313" key="3">
    <source>
        <dbReference type="Proteomes" id="UP000027920"/>
    </source>
</evidence>
<dbReference type="Gene3D" id="1.25.40.10">
    <property type="entry name" value="Tetratricopeptide repeat domain"/>
    <property type="match status" value="1"/>
</dbReference>
<feature type="region of interest" description="Disordered" evidence="1">
    <location>
        <begin position="213"/>
        <end position="257"/>
    </location>
</feature>
<gene>
    <name evidence="2" type="ORF">A1O9_11113</name>
</gene>
<proteinExistence type="predicted"/>
<feature type="region of interest" description="Disordered" evidence="1">
    <location>
        <begin position="1"/>
        <end position="166"/>
    </location>
</feature>
<feature type="compositionally biased region" description="Polar residues" evidence="1">
    <location>
        <begin position="235"/>
        <end position="252"/>
    </location>
</feature>
<dbReference type="Proteomes" id="UP000027920">
    <property type="component" value="Unassembled WGS sequence"/>
</dbReference>
<feature type="compositionally biased region" description="Polar residues" evidence="1">
    <location>
        <begin position="59"/>
        <end position="76"/>
    </location>
</feature>
<feature type="compositionally biased region" description="Polar residues" evidence="1">
    <location>
        <begin position="34"/>
        <end position="46"/>
    </location>
</feature>
<dbReference type="AlphaFoldDB" id="A0A072NYP7"/>
<feature type="compositionally biased region" description="Polar residues" evidence="1">
    <location>
        <begin position="141"/>
        <end position="153"/>
    </location>
</feature>
<evidence type="ECO:0000313" key="2">
    <source>
        <dbReference type="EMBL" id="KEF52696.1"/>
    </source>
</evidence>
<evidence type="ECO:0000256" key="1">
    <source>
        <dbReference type="SAM" id="MobiDB-lite"/>
    </source>
</evidence>
<keyword evidence="3" id="KW-1185">Reference proteome</keyword>
<name>A0A072NYP7_9EURO</name>
<protein>
    <submittedName>
        <fullName evidence="2">Uncharacterized protein</fullName>
    </submittedName>
</protein>
<dbReference type="OrthoDB" id="4120459at2759"/>
<feature type="compositionally biased region" description="Basic residues" evidence="1">
    <location>
        <begin position="277"/>
        <end position="296"/>
    </location>
</feature>
<feature type="compositionally biased region" description="Basic residues" evidence="1">
    <location>
        <begin position="21"/>
        <end position="33"/>
    </location>
</feature>
<dbReference type="HOGENOM" id="CLU_029369_0_0_1"/>
<dbReference type="GeneID" id="25286013"/>
<dbReference type="EMBL" id="AMGV01000016">
    <property type="protein sequence ID" value="KEF52696.1"/>
    <property type="molecule type" value="Genomic_DNA"/>
</dbReference>
<reference evidence="2 3" key="1">
    <citation type="submission" date="2013-03" db="EMBL/GenBank/DDBJ databases">
        <title>The Genome Sequence of Exophiala aquamarina CBS 119918.</title>
        <authorList>
            <consortium name="The Broad Institute Genomics Platform"/>
            <person name="Cuomo C."/>
            <person name="de Hoog S."/>
            <person name="Gorbushina A."/>
            <person name="Walker B."/>
            <person name="Young S.K."/>
            <person name="Zeng Q."/>
            <person name="Gargeya S."/>
            <person name="Fitzgerald M."/>
            <person name="Haas B."/>
            <person name="Abouelleil A."/>
            <person name="Allen A.W."/>
            <person name="Alvarado L."/>
            <person name="Arachchi H.M."/>
            <person name="Berlin A.M."/>
            <person name="Chapman S.B."/>
            <person name="Gainer-Dewar J."/>
            <person name="Goldberg J."/>
            <person name="Griggs A."/>
            <person name="Gujja S."/>
            <person name="Hansen M."/>
            <person name="Howarth C."/>
            <person name="Imamovic A."/>
            <person name="Ireland A."/>
            <person name="Larimer J."/>
            <person name="McCowan C."/>
            <person name="Murphy C."/>
            <person name="Pearson M."/>
            <person name="Poon T.W."/>
            <person name="Priest M."/>
            <person name="Roberts A."/>
            <person name="Saif S."/>
            <person name="Shea T."/>
            <person name="Sisk P."/>
            <person name="Sykes S."/>
            <person name="Wortman J."/>
            <person name="Nusbaum C."/>
            <person name="Birren B."/>
        </authorList>
    </citation>
    <scope>NUCLEOTIDE SEQUENCE [LARGE SCALE GENOMIC DNA]</scope>
    <source>
        <strain evidence="2 3">CBS 119918</strain>
    </source>
</reference>
<dbReference type="RefSeq" id="XP_013255286.1">
    <property type="nucleotide sequence ID" value="XM_013399832.1"/>
</dbReference>
<comment type="caution">
    <text evidence="2">The sequence shown here is derived from an EMBL/GenBank/DDBJ whole genome shotgun (WGS) entry which is preliminary data.</text>
</comment>
<sequence>MPPKEDGTPPKSFTFITGNPRSKKNITQIRRHAGQNSGHKATSQWPTSTAVTSASDDSPPTSYTWSPRQYVPSSLPSAGEAHRLSTSPPPTNEQRHSWPPQGPVSSRPTSRDEVHGSAVGLQRTDLSSPVPSYQRHVEPCSPNSTNIPPTGNRPNALDVPSRSSHDREGYYLSRHMMYKSSKIPSSSIIEPSSPPFTNVSTSAHRRNLTIQELVNTSEPQGSRFSGEQDLETKPPSVQSPQYDGSSLPSPSGMQRPYDFRLSYPVQKVTRVRTHLVQRKHGNHAMGKAKHLKRRPLFIHSDPSSGSNKDSPAPSRSPRNRHTWRIEKSSSANTTSPIAPTLALSKDDFSIAQTLSLAASFFTSQMSTSFLEIPSPVDQVRHRTNIFLAEGSPIHSVETFSGAITTAAGLLAVDRIDSASSLLNQALPNLHDLLTSQHPQLYPVLAELSLDCHEDNSLARLRGQIKQFAASLSHSVLGGLHPITRLLRLELSSPEQTARLRELVQRKIHDLHVDSFSLTDPLTITQRYYLARVLAQLGHLDDAVGVLDDVSKAWEQIYGPGSLMCILGMIERAKVRMRRESVNFTEVEHILQDALARTMDLLGEHHEEMPRLPASTTTPHTQAAFGSTYPQNLPASIVHARMACLRTLGRLYAMQDLPHRALQYYSQSAMIGIDELGLIVPAVQLILADLDVVGKLAVLDHSQP</sequence>
<feature type="compositionally biased region" description="Polar residues" evidence="1">
    <location>
        <begin position="213"/>
        <end position="225"/>
    </location>
</feature>
<feature type="compositionally biased region" description="Polar residues" evidence="1">
    <location>
        <begin position="328"/>
        <end position="337"/>
    </location>
</feature>
<feature type="region of interest" description="Disordered" evidence="1">
    <location>
        <begin position="277"/>
        <end position="337"/>
    </location>
</feature>
<accession>A0A072NYP7</accession>
<dbReference type="InterPro" id="IPR011990">
    <property type="entry name" value="TPR-like_helical_dom_sf"/>
</dbReference>
<dbReference type="VEuPathDB" id="FungiDB:A1O9_11113"/>